<dbReference type="PANTHER" id="PTHR47936:SF1">
    <property type="entry name" value="PENTATRICOPEPTIDE REPEAT-CONTAINING PROTEIN GUN1, CHLOROPLASTIC"/>
    <property type="match status" value="1"/>
</dbReference>
<dbReference type="InterPro" id="IPR002885">
    <property type="entry name" value="PPR_rpt"/>
</dbReference>
<feature type="repeat" description="PPR" evidence="2">
    <location>
        <begin position="1061"/>
        <end position="1095"/>
    </location>
</feature>
<dbReference type="InterPro" id="IPR011990">
    <property type="entry name" value="TPR-like_helical_dom_sf"/>
</dbReference>
<dbReference type="EMBL" id="JAAAUQ010000987">
    <property type="protein sequence ID" value="KAF9144847.1"/>
    <property type="molecule type" value="Genomic_DNA"/>
</dbReference>
<evidence type="ECO:0000313" key="4">
    <source>
        <dbReference type="EMBL" id="KAF9144847.1"/>
    </source>
</evidence>
<evidence type="ECO:0000256" key="3">
    <source>
        <dbReference type="SAM" id="MobiDB-lite"/>
    </source>
</evidence>
<evidence type="ECO:0000256" key="1">
    <source>
        <dbReference type="ARBA" id="ARBA00022737"/>
    </source>
</evidence>
<feature type="region of interest" description="Disordered" evidence="3">
    <location>
        <begin position="1160"/>
        <end position="1183"/>
    </location>
</feature>
<evidence type="ECO:0008006" key="6">
    <source>
        <dbReference type="Google" id="ProtNLM"/>
    </source>
</evidence>
<dbReference type="NCBIfam" id="TIGR00756">
    <property type="entry name" value="PPR"/>
    <property type="match status" value="1"/>
</dbReference>
<feature type="repeat" description="PPR" evidence="2">
    <location>
        <begin position="902"/>
        <end position="936"/>
    </location>
</feature>
<accession>A0A9P5RV64</accession>
<dbReference type="Proteomes" id="UP000748756">
    <property type="component" value="Unassembled WGS sequence"/>
</dbReference>
<keyword evidence="1" id="KW-0677">Repeat</keyword>
<gene>
    <name evidence="4" type="ORF">BG015_012070</name>
</gene>
<protein>
    <recommendedName>
        <fullName evidence="6">Pentatricopeptide repeat-containing protein</fullName>
    </recommendedName>
</protein>
<proteinExistence type="predicted"/>
<dbReference type="GO" id="GO:0031930">
    <property type="term" value="P:mitochondria-nucleus signaling pathway"/>
    <property type="evidence" value="ECO:0007669"/>
    <property type="project" value="TreeGrafter"/>
</dbReference>
<dbReference type="Gene3D" id="1.25.40.10">
    <property type="entry name" value="Tetratricopeptide repeat domain"/>
    <property type="match status" value="2"/>
</dbReference>
<organism evidence="4 5">
    <name type="scientific">Linnemannia schmuckeri</name>
    <dbReference type="NCBI Taxonomy" id="64567"/>
    <lineage>
        <taxon>Eukaryota</taxon>
        <taxon>Fungi</taxon>
        <taxon>Fungi incertae sedis</taxon>
        <taxon>Mucoromycota</taxon>
        <taxon>Mortierellomycotina</taxon>
        <taxon>Mortierellomycetes</taxon>
        <taxon>Mortierellales</taxon>
        <taxon>Mortierellaceae</taxon>
        <taxon>Linnemannia</taxon>
    </lineage>
</organism>
<evidence type="ECO:0000313" key="5">
    <source>
        <dbReference type="Proteomes" id="UP000748756"/>
    </source>
</evidence>
<name>A0A9P5RV64_9FUNG</name>
<sequence length="1388" mass="155420">MSLGLNHRHNHHSSYSRKTKAIWIAKTLEDIPDLRIPEEFLPLDLIQRAPLQSPTQVIVKEWMLSQISHARNLFQKQNYMQALVVIEKAKEHEYIRGLSTFPPNAASTLVARWHYQDLCLVEYCCRLLCAHESQIGNIDIVDTLQRLNESILEPVGKFKTRSKISFKTTFQLHQDPLVDYTLAIIAKNWSELLEPSSVPSLQTTSLDQVTLASAVYPFLHAISSRRLFPSTTTIFQNITAVPALASSSRRVALDVFVALGDHKGAMQWIWLWERLDRQDWLCQWSQLEFKQGLVSHFQQSDRPDWIMDLFRLSNKASGTPELWVQDLLDTVSSHLPSTQVSAEDSLGFVLHQASTDLGAFPSKKQYYQMDSWKHLDQTESWLAGIQGVAVMSPQDNRTVEQELWREMAMVGVLSEDLCIEDILRSVHPCVVAAIQPSFSPFRQQPKSAHQANSNPGGYHDALTVHLEEMTTRTPSATYFQSGNASSQESIKASSILQRAIQETMSITSVQDTLGAYRALLHNVAHHFALRSRHLGLISQVIEIEFRSLKGDDLWKQTKLAADPSHAAVRQEQSPSPTSQGYGLSTIADIRAFADEYLRSDLAKMCAVSTMSVTGSVLNRWTGRLSNWFMAVAESSEHTGPLARSLQCQGQLLPGSEAYNKAMWVLLQDQEYDVAVALHSRIHLKDSGKDVSERIVRLPSTEEVRKLVHALVTSDEPKHLEKAHWIVEQHLNKKQATSVDGANQPSFIDIGTLTELAGAWSRHAEFDRVHQVVDIMKEHGISHNMTFYNTLLKSLVDLAPFSRPGKRTMGSGKQSSMRELGREIMVRQLLKSKQHGRGHQNGESLRTDLDKGWNVLLNAVSVDYAGRVSSGQGMDSPLMLKNLITQSSSSSPRLKGTTLFRPDGHTFSILLGAFAKRGEIESISELFVEMKQLGLEPDVVICNILANAFAKRGDFKSVDRVLQEARHRNMEPGLYLTNAVLNSLVETSASASKIRETLGGMVTVAAGAESLSSGLDAEIPVRRFDRSHRQLQQIATRDRLARLPRSPSNQSFRGARLESGLDNVTLTTLIKYHIRRNDLRSAQHVVQAMVEAGMVPDSRAYVLLLSGSIRKGDIPAGLETLRAMRTHSGLYPDAKAWKGLLRCAMELEKLSQSDQQLISRPSAFDGGFQEPDGGNSKDTQRRHPWEGPVSLILQELVTVLDEMERVRYSPIHLPDMARSDDARKQYLSSILTSAWMSSSSKGGEEEGDAEDSRVLNADIKGKNSLLRRLLDHYLQPATLESTFSCVSLSSSSLPRHVEIKEGILERCQQAIQLVRLVESCGIELGPQWKWDVVVRRVRKLTGQDASAIAKELSRSVKVMADGRVERGREEFRVGAGPRRSRSQPRMRRA</sequence>
<reference evidence="4" key="1">
    <citation type="journal article" date="2020" name="Fungal Divers.">
        <title>Resolving the Mortierellaceae phylogeny through synthesis of multi-gene phylogenetics and phylogenomics.</title>
        <authorList>
            <person name="Vandepol N."/>
            <person name="Liber J."/>
            <person name="Desiro A."/>
            <person name="Na H."/>
            <person name="Kennedy M."/>
            <person name="Barry K."/>
            <person name="Grigoriev I.V."/>
            <person name="Miller A.N."/>
            <person name="O'Donnell K."/>
            <person name="Stajich J.E."/>
            <person name="Bonito G."/>
        </authorList>
    </citation>
    <scope>NUCLEOTIDE SEQUENCE</scope>
    <source>
        <strain evidence="4">NRRL 6426</strain>
    </source>
</reference>
<feature type="repeat" description="PPR" evidence="2">
    <location>
        <begin position="937"/>
        <end position="971"/>
    </location>
</feature>
<dbReference type="Pfam" id="PF13041">
    <property type="entry name" value="PPR_2"/>
    <property type="match status" value="1"/>
</dbReference>
<keyword evidence="5" id="KW-1185">Reference proteome</keyword>
<evidence type="ECO:0000256" key="2">
    <source>
        <dbReference type="PROSITE-ProRule" id="PRU00708"/>
    </source>
</evidence>
<dbReference type="OrthoDB" id="185373at2759"/>
<dbReference type="PANTHER" id="PTHR47936">
    <property type="entry name" value="PPR_LONG DOMAIN-CONTAINING PROTEIN"/>
    <property type="match status" value="1"/>
</dbReference>
<dbReference type="PROSITE" id="PS51375">
    <property type="entry name" value="PPR"/>
    <property type="match status" value="3"/>
</dbReference>
<comment type="caution">
    <text evidence="4">The sequence shown here is derived from an EMBL/GenBank/DDBJ whole genome shotgun (WGS) entry which is preliminary data.</text>
</comment>